<evidence type="ECO:0000256" key="4">
    <source>
        <dbReference type="ARBA" id="ARBA00023212"/>
    </source>
</evidence>
<feature type="region of interest" description="Disordered" evidence="7">
    <location>
        <begin position="350"/>
        <end position="394"/>
    </location>
</feature>
<feature type="region of interest" description="Disordered" evidence="7">
    <location>
        <begin position="144"/>
        <end position="214"/>
    </location>
</feature>
<feature type="region of interest" description="Disordered" evidence="7">
    <location>
        <begin position="61"/>
        <end position="116"/>
    </location>
</feature>
<keyword evidence="3 6" id="KW-0175">Coiled coil</keyword>
<dbReference type="PANTHER" id="PTHR44281">
    <property type="entry name" value="SPINDLE ASSEMBLY ABNORMAL PROTEIN 6 HOMOLOG"/>
    <property type="match status" value="1"/>
</dbReference>
<name>A0AA88HZQ0_ARTSF</name>
<reference evidence="9" key="1">
    <citation type="submission" date="2023-07" db="EMBL/GenBank/DDBJ databases">
        <title>Chromosome-level genome assembly of Artemia franciscana.</title>
        <authorList>
            <person name="Jo E."/>
        </authorList>
    </citation>
    <scope>NUCLEOTIDE SEQUENCE</scope>
    <source>
        <tissue evidence="9">Whole body</tissue>
    </source>
</reference>
<dbReference type="PANTHER" id="PTHR44281:SF2">
    <property type="entry name" value="SPINDLE ASSEMBLY ABNORMAL PROTEIN 6 HOMOLOG"/>
    <property type="match status" value="1"/>
</dbReference>
<evidence type="ECO:0000313" key="9">
    <source>
        <dbReference type="EMBL" id="KAK2717234.1"/>
    </source>
</evidence>
<dbReference type="Gene3D" id="2.170.210.20">
    <property type="entry name" value="Spindle assembly abnormal protein 6, N-terminal domain"/>
    <property type="match status" value="1"/>
</dbReference>
<dbReference type="EMBL" id="JAVRJZ010000011">
    <property type="protein sequence ID" value="KAK2717234.1"/>
    <property type="molecule type" value="Genomic_DNA"/>
</dbReference>
<dbReference type="Pfam" id="PF16531">
    <property type="entry name" value="SAS-6_N"/>
    <property type="match status" value="1"/>
</dbReference>
<dbReference type="AlphaFoldDB" id="A0AA88HZQ0"/>
<sequence length="723" mass="80750">DDKDEQWGRAMEYVSRISELSYLTQIVIMAYEDTTKDPASHDRFHIELHFSPGVNCCVEKDLPPGPGFRPQSRNESKRNSNSSDCSVDGRRPSRIDEEDDSYLDDDAPLYTPMESPASPIVGQIEASLLSSIVNGSLKSQPIAIRVSPTTGRSRDPTISQQVKHDSRSNATSSGSRSRPRSLDRQSNSPSRSVSFEDPAAKSTSLQSSEIKLPKARFSKGAPMLRALDDDEMVRRHRHSIAGHVSGFTWHASDHSTRNFVPLSSSLFSTAVISGSSSAPDLSTTLGPNTLPKGVPPIRALETLHNSLSLKQLDDFLDLLTSAPFRTPLSTPPRCSSPKLLVSHPPSLGLQSPTSSLDLKGPSSTVSSSGQSSPNSTNHDFLAKDGGLLDTPPEDRGTAQTAVIFEIVDESNPFFFYSLKICEDDFSILKNSQGLLVDFLSFPKQTIQLLEKCMVEENEQNPRFSLIMTKDVSMAQVDIVELNGFRRLVHLSLKFVPPTEQKLRSELANAIKALKDKNANLVNMLEESSSLSEKRIQDLEKRLSEKALECERLRIEKEEKLTSLSDRALMELEREKEKASEMETRIKEQYTTKFEELRNEYERNLDRMETRFNEVEGENKVLQDQSQRFELSLRDAQAQLKASNEECKILNSELMVAKQKVARMDSELKSQEKSNQLMSNKISILEKRNIGLPAVTTINLPAIDYCTVENVVEYAHLPLSCLQV</sequence>
<feature type="compositionally biased region" description="Acidic residues" evidence="7">
    <location>
        <begin position="96"/>
        <end position="107"/>
    </location>
</feature>
<evidence type="ECO:0000256" key="6">
    <source>
        <dbReference type="SAM" id="Coils"/>
    </source>
</evidence>
<evidence type="ECO:0000256" key="5">
    <source>
        <dbReference type="ARBA" id="ARBA00023306"/>
    </source>
</evidence>
<dbReference type="InterPro" id="IPR032396">
    <property type="entry name" value="SAS-6_N"/>
</dbReference>
<keyword evidence="10" id="KW-1185">Reference proteome</keyword>
<gene>
    <name evidence="9" type="ORF">QYM36_007377</name>
</gene>
<feature type="compositionally biased region" description="Polar residues" evidence="7">
    <location>
        <begin position="147"/>
        <end position="161"/>
    </location>
</feature>
<dbReference type="GO" id="GO:0005814">
    <property type="term" value="C:centriole"/>
    <property type="evidence" value="ECO:0007669"/>
    <property type="project" value="TreeGrafter"/>
</dbReference>
<evidence type="ECO:0000259" key="8">
    <source>
        <dbReference type="Pfam" id="PF16531"/>
    </source>
</evidence>
<dbReference type="CDD" id="cd10142">
    <property type="entry name" value="HD_SAS6_N"/>
    <property type="match status" value="1"/>
</dbReference>
<evidence type="ECO:0000256" key="1">
    <source>
        <dbReference type="ARBA" id="ARBA00004300"/>
    </source>
</evidence>
<dbReference type="GO" id="GO:0005813">
    <property type="term" value="C:centrosome"/>
    <property type="evidence" value="ECO:0007669"/>
    <property type="project" value="UniProtKB-SubCell"/>
</dbReference>
<keyword evidence="4" id="KW-0206">Cytoskeleton</keyword>
<proteinExistence type="predicted"/>
<evidence type="ECO:0000313" key="10">
    <source>
        <dbReference type="Proteomes" id="UP001187531"/>
    </source>
</evidence>
<organism evidence="9 10">
    <name type="scientific">Artemia franciscana</name>
    <name type="common">Brine shrimp</name>
    <name type="synonym">Artemia sanfranciscana</name>
    <dbReference type="NCBI Taxonomy" id="6661"/>
    <lineage>
        <taxon>Eukaryota</taxon>
        <taxon>Metazoa</taxon>
        <taxon>Ecdysozoa</taxon>
        <taxon>Arthropoda</taxon>
        <taxon>Crustacea</taxon>
        <taxon>Branchiopoda</taxon>
        <taxon>Anostraca</taxon>
        <taxon>Artemiidae</taxon>
        <taxon>Artemia</taxon>
    </lineage>
</organism>
<evidence type="ECO:0000256" key="2">
    <source>
        <dbReference type="ARBA" id="ARBA00022490"/>
    </source>
</evidence>
<accession>A0AA88HZQ0</accession>
<feature type="compositionally biased region" description="Polar residues" evidence="7">
    <location>
        <begin position="184"/>
        <end position="193"/>
    </location>
</feature>
<feature type="non-terminal residue" evidence="9">
    <location>
        <position position="723"/>
    </location>
</feature>
<dbReference type="GO" id="GO:0007099">
    <property type="term" value="P:centriole replication"/>
    <property type="evidence" value="ECO:0007669"/>
    <property type="project" value="TreeGrafter"/>
</dbReference>
<feature type="domain" description="Spindle assembly abnormal protein 6 N-terminal" evidence="8">
    <location>
        <begin position="398"/>
        <end position="494"/>
    </location>
</feature>
<dbReference type="InterPro" id="IPR038558">
    <property type="entry name" value="SAS-6_N_sf"/>
</dbReference>
<feature type="compositionally biased region" description="Low complexity" evidence="7">
    <location>
        <begin position="360"/>
        <end position="377"/>
    </location>
</feature>
<evidence type="ECO:0000256" key="3">
    <source>
        <dbReference type="ARBA" id="ARBA00023054"/>
    </source>
</evidence>
<feature type="coiled-coil region" evidence="6">
    <location>
        <begin position="499"/>
        <end position="687"/>
    </location>
</feature>
<keyword evidence="5" id="KW-0131">Cell cycle</keyword>
<evidence type="ECO:0000256" key="7">
    <source>
        <dbReference type="SAM" id="MobiDB-lite"/>
    </source>
</evidence>
<comment type="caution">
    <text evidence="9">The sequence shown here is derived from an EMBL/GenBank/DDBJ whole genome shotgun (WGS) entry which is preliminary data.</text>
</comment>
<comment type="subcellular location">
    <subcellularLocation>
        <location evidence="1">Cytoplasm</location>
        <location evidence="1">Cytoskeleton</location>
        <location evidence="1">Microtubule organizing center</location>
        <location evidence="1">Centrosome</location>
    </subcellularLocation>
</comment>
<protein>
    <recommendedName>
        <fullName evidence="8">Spindle assembly abnormal protein 6 N-terminal domain-containing protein</fullName>
    </recommendedName>
</protein>
<keyword evidence="2" id="KW-0963">Cytoplasm</keyword>
<dbReference type="Proteomes" id="UP001187531">
    <property type="component" value="Unassembled WGS sequence"/>
</dbReference>